<dbReference type="KEGG" id="aten:116302457"/>
<reference evidence="4" key="1">
    <citation type="submission" date="2025-08" db="UniProtKB">
        <authorList>
            <consortium name="RefSeq"/>
        </authorList>
    </citation>
    <scope>IDENTIFICATION</scope>
</reference>
<evidence type="ECO:0000313" key="4">
    <source>
        <dbReference type="RefSeq" id="XP_031567608.1"/>
    </source>
</evidence>
<feature type="compositionally biased region" description="Low complexity" evidence="1">
    <location>
        <begin position="1"/>
        <end position="20"/>
    </location>
</feature>
<dbReference type="GeneID" id="116302457"/>
<dbReference type="Pfam" id="PF20478">
    <property type="entry name" value="P2RX7_C"/>
    <property type="match status" value="1"/>
</dbReference>
<sequence length="234" mass="26693">MATNYYGSDCSSESEISSIYSEEEDGEIEDECHQHAETHESDDSYPRSESHELVGPYSSEPLADADWLSEYNEEISKIEKRNETLQERFDGVTPNSAWCRCGHCKKDLLQKPQECNCCHEIEGCLESLKSSEVLEELEVPPICVTLHPGFEPVCLNRWSLRSSCAKYRTIDGYKYRQTGSEEELLRATAYREFTQLVHGYQGGGSKRIPLPACAYHSIRKQFPSTDFCGYEDNE</sequence>
<evidence type="ECO:0000259" key="2">
    <source>
        <dbReference type="Pfam" id="PF20478"/>
    </source>
</evidence>
<dbReference type="Proteomes" id="UP000515163">
    <property type="component" value="Unplaced"/>
</dbReference>
<feature type="compositionally biased region" description="Acidic residues" evidence="1">
    <location>
        <begin position="21"/>
        <end position="30"/>
    </location>
</feature>
<dbReference type="OrthoDB" id="5979893at2759"/>
<gene>
    <name evidence="4" type="primary">LOC116302457</name>
</gene>
<feature type="compositionally biased region" description="Basic and acidic residues" evidence="1">
    <location>
        <begin position="31"/>
        <end position="52"/>
    </location>
</feature>
<evidence type="ECO:0000256" key="1">
    <source>
        <dbReference type="SAM" id="MobiDB-lite"/>
    </source>
</evidence>
<evidence type="ECO:0000313" key="3">
    <source>
        <dbReference type="Proteomes" id="UP000515163"/>
    </source>
</evidence>
<accession>A0A6P8IMK1</accession>
<feature type="domain" description="P2X purinoreceptor 7 intracellular" evidence="2">
    <location>
        <begin position="72"/>
        <end position="226"/>
    </location>
</feature>
<dbReference type="InterPro" id="IPR046815">
    <property type="entry name" value="P2RX7_C"/>
</dbReference>
<dbReference type="PANTHER" id="PTHR36981:SF1">
    <property type="entry name" value="P2X PURINORECEPTOR 7 INTRACELLULAR DOMAIN-CONTAINING PROTEIN"/>
    <property type="match status" value="1"/>
</dbReference>
<keyword evidence="3" id="KW-1185">Reference proteome</keyword>
<dbReference type="AlphaFoldDB" id="A0A6P8IMK1"/>
<proteinExistence type="predicted"/>
<protein>
    <submittedName>
        <fullName evidence="4">Uncharacterized protein LOC116302457</fullName>
    </submittedName>
</protein>
<name>A0A6P8IMK1_ACTTE</name>
<dbReference type="PANTHER" id="PTHR36981">
    <property type="entry name" value="ZGC:195170"/>
    <property type="match status" value="1"/>
</dbReference>
<organism evidence="3 4">
    <name type="scientific">Actinia tenebrosa</name>
    <name type="common">Australian red waratah sea anemone</name>
    <dbReference type="NCBI Taxonomy" id="6105"/>
    <lineage>
        <taxon>Eukaryota</taxon>
        <taxon>Metazoa</taxon>
        <taxon>Cnidaria</taxon>
        <taxon>Anthozoa</taxon>
        <taxon>Hexacorallia</taxon>
        <taxon>Actiniaria</taxon>
        <taxon>Actiniidae</taxon>
        <taxon>Actinia</taxon>
    </lineage>
</organism>
<dbReference type="InParanoid" id="A0A6P8IMK1"/>
<dbReference type="RefSeq" id="XP_031567608.1">
    <property type="nucleotide sequence ID" value="XM_031711748.1"/>
</dbReference>
<feature type="region of interest" description="Disordered" evidence="1">
    <location>
        <begin position="1"/>
        <end position="56"/>
    </location>
</feature>